<evidence type="ECO:0000256" key="2">
    <source>
        <dbReference type="SAM" id="MobiDB-lite"/>
    </source>
</evidence>
<dbReference type="AlphaFoldDB" id="A0A2J6PNS0"/>
<evidence type="ECO:0000256" key="1">
    <source>
        <dbReference type="SAM" id="Coils"/>
    </source>
</evidence>
<reference evidence="3 4" key="1">
    <citation type="submission" date="2016-05" db="EMBL/GenBank/DDBJ databases">
        <title>A degradative enzymes factory behind the ericoid mycorrhizal symbiosis.</title>
        <authorList>
            <consortium name="DOE Joint Genome Institute"/>
            <person name="Martino E."/>
            <person name="Morin E."/>
            <person name="Grelet G."/>
            <person name="Kuo A."/>
            <person name="Kohler A."/>
            <person name="Daghino S."/>
            <person name="Barry K."/>
            <person name="Choi C."/>
            <person name="Cichocki N."/>
            <person name="Clum A."/>
            <person name="Copeland A."/>
            <person name="Hainaut M."/>
            <person name="Haridas S."/>
            <person name="Labutti K."/>
            <person name="Lindquist E."/>
            <person name="Lipzen A."/>
            <person name="Khouja H.-R."/>
            <person name="Murat C."/>
            <person name="Ohm R."/>
            <person name="Olson A."/>
            <person name="Spatafora J."/>
            <person name="Veneault-Fourrey C."/>
            <person name="Henrissat B."/>
            <person name="Grigoriev I."/>
            <person name="Martin F."/>
            <person name="Perotto S."/>
        </authorList>
    </citation>
    <scope>NUCLEOTIDE SEQUENCE [LARGE SCALE GENOMIC DNA]</scope>
    <source>
        <strain evidence="3 4">UAMH 7357</strain>
    </source>
</reference>
<gene>
    <name evidence="3" type="ORF">NA56DRAFT_732370</name>
</gene>
<feature type="region of interest" description="Disordered" evidence="2">
    <location>
        <begin position="291"/>
        <end position="315"/>
    </location>
</feature>
<feature type="coiled-coil region" evidence="1">
    <location>
        <begin position="82"/>
        <end position="116"/>
    </location>
</feature>
<evidence type="ECO:0000313" key="3">
    <source>
        <dbReference type="EMBL" id="PMD15674.1"/>
    </source>
</evidence>
<evidence type="ECO:0000313" key="4">
    <source>
        <dbReference type="Proteomes" id="UP000235672"/>
    </source>
</evidence>
<sequence>MEAKCITNGDAFMYDEFSGTEIISSYKTHIHGLEALIKLFEALLHRAEKAECELVNVVKECESKSIEVTTIVATLAKIKIDLESCRRERDDACSDLEKLRREKIRIVEEFERERTEFREKESKDSREITRLHEEWKKIEEERDVVCVERDRCRRDKDRIVEEFEMERVEFREKELKFEREISKWKESFECCEEERKTACFGLEELREEKERIVIEFERERINFRERESKCEREVCEWREKFECCEKECDTIRIDLKETCTILEKEREKASCSTKTIHELREQIEGLKRSWKSATESEERAHEEAEIARKESRKADHERDEFQTKLFEAQETICRLQEEEKKCVDSEVAKELLKCQADLAECTRHLETYLPPAHMRGHKFCIDKVVWGGKVLDNAKILQEIQEAADCGKTFKPTTKSCGCDPLPRNSKTFTASYFVDGKGPIRYVSAQEGGNVRFH</sequence>
<dbReference type="STRING" id="1745343.A0A2J6PNS0"/>
<organism evidence="3 4">
    <name type="scientific">Hyaloscypha hepaticicola</name>
    <dbReference type="NCBI Taxonomy" id="2082293"/>
    <lineage>
        <taxon>Eukaryota</taxon>
        <taxon>Fungi</taxon>
        <taxon>Dikarya</taxon>
        <taxon>Ascomycota</taxon>
        <taxon>Pezizomycotina</taxon>
        <taxon>Leotiomycetes</taxon>
        <taxon>Helotiales</taxon>
        <taxon>Hyaloscyphaceae</taxon>
        <taxon>Hyaloscypha</taxon>
    </lineage>
</organism>
<protein>
    <submittedName>
        <fullName evidence="3">Uncharacterized protein</fullName>
    </submittedName>
</protein>
<dbReference type="Proteomes" id="UP000235672">
    <property type="component" value="Unassembled WGS sequence"/>
</dbReference>
<keyword evidence="1" id="KW-0175">Coiled coil</keyword>
<proteinExistence type="predicted"/>
<dbReference type="EMBL" id="KZ613511">
    <property type="protein sequence ID" value="PMD15674.1"/>
    <property type="molecule type" value="Genomic_DNA"/>
</dbReference>
<dbReference type="OrthoDB" id="5424710at2759"/>
<name>A0A2J6PNS0_9HELO</name>
<accession>A0A2J6PNS0</accession>
<keyword evidence="4" id="KW-1185">Reference proteome</keyword>
<feature type="compositionally biased region" description="Basic and acidic residues" evidence="2">
    <location>
        <begin position="294"/>
        <end position="315"/>
    </location>
</feature>